<reference evidence="3 4" key="1">
    <citation type="submission" date="2019-12" db="EMBL/GenBank/DDBJ databases">
        <title>Genomic-based taxomic classification of the family Erythrobacteraceae.</title>
        <authorList>
            <person name="Xu L."/>
        </authorList>
    </citation>
    <scope>NUCLEOTIDE SEQUENCE [LARGE SCALE GENOMIC DNA]</scope>
    <source>
        <strain evidence="3 4">JCM 10282</strain>
    </source>
</reference>
<keyword evidence="5" id="KW-1185">Reference proteome</keyword>
<evidence type="ECO:0000259" key="1">
    <source>
        <dbReference type="Pfam" id="PF03061"/>
    </source>
</evidence>
<feature type="domain" description="Thioesterase" evidence="1">
    <location>
        <begin position="71"/>
        <end position="136"/>
    </location>
</feature>
<dbReference type="OrthoDB" id="5741080at2"/>
<organism evidence="3 4">
    <name type="scientific">Erythrobacter ramosus</name>
    <dbReference type="NCBI Taxonomy" id="35811"/>
    <lineage>
        <taxon>Bacteria</taxon>
        <taxon>Pseudomonadati</taxon>
        <taxon>Pseudomonadota</taxon>
        <taxon>Alphaproteobacteria</taxon>
        <taxon>Sphingomonadales</taxon>
        <taxon>Erythrobacteraceae</taxon>
        <taxon>Erythrobacter/Porphyrobacter group</taxon>
        <taxon>Erythrobacter</taxon>
    </lineage>
</organism>
<evidence type="ECO:0000313" key="3">
    <source>
        <dbReference type="EMBL" id="MXP38983.1"/>
    </source>
</evidence>
<name>A0A6I4UNG2_9SPHN</name>
<dbReference type="AlphaFoldDB" id="A0A6I4UNG2"/>
<dbReference type="Pfam" id="PF03061">
    <property type="entry name" value="4HBT"/>
    <property type="match status" value="1"/>
</dbReference>
<accession>A0A6I4UNG2</accession>
<dbReference type="GO" id="GO:0016790">
    <property type="term" value="F:thiolester hydrolase activity"/>
    <property type="evidence" value="ECO:0007669"/>
    <property type="project" value="UniProtKB-ARBA"/>
</dbReference>
<dbReference type="CDD" id="cd03443">
    <property type="entry name" value="PaaI_thioesterase"/>
    <property type="match status" value="1"/>
</dbReference>
<gene>
    <name evidence="2" type="ORF">FHS52_001896</name>
    <name evidence="3" type="ORF">GRI59_10235</name>
</gene>
<dbReference type="EMBL" id="WTYB01000002">
    <property type="protein sequence ID" value="MXP38983.1"/>
    <property type="molecule type" value="Genomic_DNA"/>
</dbReference>
<evidence type="ECO:0000313" key="2">
    <source>
        <dbReference type="EMBL" id="MBB3775927.1"/>
    </source>
</evidence>
<dbReference type="Gene3D" id="3.10.129.10">
    <property type="entry name" value="Hotdog Thioesterase"/>
    <property type="match status" value="1"/>
</dbReference>
<dbReference type="Proteomes" id="UP000548685">
    <property type="component" value="Unassembled WGS sequence"/>
</dbReference>
<evidence type="ECO:0000313" key="5">
    <source>
        <dbReference type="Proteomes" id="UP000548685"/>
    </source>
</evidence>
<comment type="caution">
    <text evidence="3">The sequence shown here is derived from an EMBL/GenBank/DDBJ whole genome shotgun (WGS) entry which is preliminary data.</text>
</comment>
<dbReference type="Proteomes" id="UP000430021">
    <property type="component" value="Unassembled WGS sequence"/>
</dbReference>
<sequence length="165" mass="18098">MATSEPINAPFDHHPLAPDECGGEAGWHSWNLVDRTRFNTAVLGDMRVRKEGDKCRLRMFPERRHTNLGDNIHGAVTLGLIDIALFAAMHINGSGEAGPSVTVELSTQFVGAGDPTRPLDAVSEIVRETGRMLFLRGFATQPRDDGTEDIIASYSGIVRKMRSRV</sequence>
<protein>
    <submittedName>
        <fullName evidence="2">Acyl-coenzyme A thioesterase PaaI-like protein</fullName>
    </submittedName>
    <submittedName>
        <fullName evidence="3">PaaI family thioesterase</fullName>
    </submittedName>
</protein>
<dbReference type="RefSeq" id="WP_160761069.1">
    <property type="nucleotide sequence ID" value="NZ_BAAADZ010000010.1"/>
</dbReference>
<proteinExistence type="predicted"/>
<reference evidence="2 5" key="2">
    <citation type="submission" date="2020-08" db="EMBL/GenBank/DDBJ databases">
        <title>Genomic Encyclopedia of Type Strains, Phase IV (KMG-IV): sequencing the most valuable type-strain genomes for metagenomic binning, comparative biology and taxonomic classification.</title>
        <authorList>
            <person name="Goeker M."/>
        </authorList>
    </citation>
    <scope>NUCLEOTIDE SEQUENCE [LARGE SCALE GENOMIC DNA]</scope>
    <source>
        <strain evidence="2 5">DSM 8510</strain>
    </source>
</reference>
<dbReference type="EMBL" id="JACICE010000002">
    <property type="protein sequence ID" value="MBB3775927.1"/>
    <property type="molecule type" value="Genomic_DNA"/>
</dbReference>
<dbReference type="SUPFAM" id="SSF54637">
    <property type="entry name" value="Thioesterase/thiol ester dehydrase-isomerase"/>
    <property type="match status" value="1"/>
</dbReference>
<dbReference type="InterPro" id="IPR029069">
    <property type="entry name" value="HotDog_dom_sf"/>
</dbReference>
<dbReference type="InterPro" id="IPR006683">
    <property type="entry name" value="Thioestr_dom"/>
</dbReference>
<evidence type="ECO:0000313" key="4">
    <source>
        <dbReference type="Proteomes" id="UP000430021"/>
    </source>
</evidence>